<dbReference type="Pfam" id="PF12706">
    <property type="entry name" value="Lactamase_B_2"/>
    <property type="match status" value="1"/>
</dbReference>
<protein>
    <submittedName>
        <fullName evidence="3">L-ascorbate metabolism protein UlaG (Beta-lactamase superfamily)</fullName>
    </submittedName>
</protein>
<dbReference type="Gene3D" id="3.60.15.10">
    <property type="entry name" value="Ribonuclease Z/Hydroxyacylglutathione hydrolase-like"/>
    <property type="match status" value="1"/>
</dbReference>
<dbReference type="InterPro" id="IPR050114">
    <property type="entry name" value="UPF0173_UPF0282_UlaG_hydrolase"/>
</dbReference>
<dbReference type="Proteomes" id="UP001242480">
    <property type="component" value="Unassembled WGS sequence"/>
</dbReference>
<dbReference type="RefSeq" id="WP_307282599.1">
    <property type="nucleotide sequence ID" value="NZ_JAUSVX010000018.1"/>
</dbReference>
<evidence type="ECO:0000259" key="2">
    <source>
        <dbReference type="Pfam" id="PF12706"/>
    </source>
</evidence>
<dbReference type="PANTHER" id="PTHR43546">
    <property type="entry name" value="UPF0173 METAL-DEPENDENT HYDROLASE MJ1163-RELATED"/>
    <property type="match status" value="1"/>
</dbReference>
<reference evidence="3 4" key="1">
    <citation type="submission" date="2023-07" db="EMBL/GenBank/DDBJ databases">
        <title>Genomic Encyclopedia of Type Strains, Phase IV (KMG-IV): sequencing the most valuable type-strain genomes for metagenomic binning, comparative biology and taxonomic classification.</title>
        <authorList>
            <person name="Goeker M."/>
        </authorList>
    </citation>
    <scope>NUCLEOTIDE SEQUENCE [LARGE SCALE GENOMIC DNA]</scope>
    <source>
        <strain evidence="3 4">DSM 19619</strain>
    </source>
</reference>
<dbReference type="InterPro" id="IPR036866">
    <property type="entry name" value="RibonucZ/Hydroxyglut_hydro"/>
</dbReference>
<keyword evidence="4" id="KW-1185">Reference proteome</keyword>
<evidence type="ECO:0000313" key="3">
    <source>
        <dbReference type="EMBL" id="MDQ0473882.1"/>
    </source>
</evidence>
<feature type="domain" description="Metallo-beta-lactamase" evidence="2">
    <location>
        <begin position="44"/>
        <end position="249"/>
    </location>
</feature>
<evidence type="ECO:0000313" key="4">
    <source>
        <dbReference type="Proteomes" id="UP001242480"/>
    </source>
</evidence>
<accession>A0ABU0JL68</accession>
<keyword evidence="1" id="KW-0378">Hydrolase</keyword>
<organism evidence="3 4">
    <name type="scientific">Labrys wisconsinensis</name>
    <dbReference type="NCBI Taxonomy" id="425677"/>
    <lineage>
        <taxon>Bacteria</taxon>
        <taxon>Pseudomonadati</taxon>
        <taxon>Pseudomonadota</taxon>
        <taxon>Alphaproteobacteria</taxon>
        <taxon>Hyphomicrobiales</taxon>
        <taxon>Xanthobacteraceae</taxon>
        <taxon>Labrys</taxon>
    </lineage>
</organism>
<gene>
    <name evidence="3" type="ORF">QO011_006918</name>
</gene>
<proteinExistence type="predicted"/>
<sequence>MASVATETLPFAEPLAGRFAGLPPASLSLYWLGQAGFALRAGGYRILIDPYLSDSLALKYRGTATPHERMMPAPITPDELGPIDLVLCTHHHTDHLDAATLAPLAARLPALRFAVPAASAELATTRIGVGEDRLIPLDAGMAVEPLPGLRVHAVRGAHETLETDALGRHRFLGYGLDWDGLRLFHSGDTIPFEGQAAEVAALRSHLALLPVNGRSPALRAAGIAGNLTLDEAAALCASCGIPAMIAHHHGLFAFNTADPAEIDARAAVAAPLELLRARVQVEYRLRAA</sequence>
<comment type="caution">
    <text evidence="3">The sequence shown here is derived from an EMBL/GenBank/DDBJ whole genome shotgun (WGS) entry which is preliminary data.</text>
</comment>
<name>A0ABU0JL68_9HYPH</name>
<dbReference type="PANTHER" id="PTHR43546:SF9">
    <property type="entry name" value="L-ASCORBATE-6-PHOSPHATE LACTONASE ULAG-RELATED"/>
    <property type="match status" value="1"/>
</dbReference>
<dbReference type="InterPro" id="IPR001279">
    <property type="entry name" value="Metallo-B-lactamas"/>
</dbReference>
<evidence type="ECO:0000256" key="1">
    <source>
        <dbReference type="ARBA" id="ARBA00022801"/>
    </source>
</evidence>
<dbReference type="EMBL" id="JAUSVX010000018">
    <property type="protein sequence ID" value="MDQ0473882.1"/>
    <property type="molecule type" value="Genomic_DNA"/>
</dbReference>
<dbReference type="SUPFAM" id="SSF56281">
    <property type="entry name" value="Metallo-hydrolase/oxidoreductase"/>
    <property type="match status" value="1"/>
</dbReference>